<evidence type="ECO:0000313" key="2">
    <source>
        <dbReference type="EMBL" id="KAL3789721.1"/>
    </source>
</evidence>
<proteinExistence type="predicted"/>
<dbReference type="EMBL" id="JALLAZ020000669">
    <property type="protein sequence ID" value="KAL3789721.1"/>
    <property type="molecule type" value="Genomic_DNA"/>
</dbReference>
<evidence type="ECO:0000256" key="1">
    <source>
        <dbReference type="SAM" id="MobiDB-lite"/>
    </source>
</evidence>
<gene>
    <name evidence="2" type="ORF">ACHAW5_009982</name>
</gene>
<feature type="compositionally biased region" description="Acidic residues" evidence="1">
    <location>
        <begin position="1"/>
        <end position="20"/>
    </location>
</feature>
<sequence length="330" mass="35887">MEEDGRDDDFGGEDSDEDVGPDGAISRFACDGKDERVVNGCPSKSDVTLDCGEKKSAHHVSSGGVPIGEEIIIKEDGRITKGDSRGARRPKRGTARRKRGRPQPRGRNELPRRHKQSNDAGRTRLGQSHNLASTSESTPVSREAHVGVSHQFSRIFQWSPITLQSPAKKKRKTINASSYDDTAPQMGAVGSRNASNIHPLENGKWSHGVLTMRVLPDDGQGTLPMAATSSKQRTDARMHMPTFSPIALLSLDDTSTNDVPSRVFQHTPAKNQEADDLINFSNWHTPTSFVGNAGLPSIDIDDLIACLGNDFESPALGVTEMNIQLRSCDI</sequence>
<organism evidence="2 3">
    <name type="scientific">Stephanodiscus triporus</name>
    <dbReference type="NCBI Taxonomy" id="2934178"/>
    <lineage>
        <taxon>Eukaryota</taxon>
        <taxon>Sar</taxon>
        <taxon>Stramenopiles</taxon>
        <taxon>Ochrophyta</taxon>
        <taxon>Bacillariophyta</taxon>
        <taxon>Coscinodiscophyceae</taxon>
        <taxon>Thalassiosirophycidae</taxon>
        <taxon>Stephanodiscales</taxon>
        <taxon>Stephanodiscaceae</taxon>
        <taxon>Stephanodiscus</taxon>
    </lineage>
</organism>
<evidence type="ECO:0000313" key="3">
    <source>
        <dbReference type="Proteomes" id="UP001530315"/>
    </source>
</evidence>
<feature type="compositionally biased region" description="Basic residues" evidence="1">
    <location>
        <begin position="87"/>
        <end position="104"/>
    </location>
</feature>
<feature type="compositionally biased region" description="Basic and acidic residues" evidence="1">
    <location>
        <begin position="71"/>
        <end position="86"/>
    </location>
</feature>
<reference evidence="2 3" key="1">
    <citation type="submission" date="2024-10" db="EMBL/GenBank/DDBJ databases">
        <title>Updated reference genomes for cyclostephanoid diatoms.</title>
        <authorList>
            <person name="Roberts W.R."/>
            <person name="Alverson A.J."/>
        </authorList>
    </citation>
    <scope>NUCLEOTIDE SEQUENCE [LARGE SCALE GENOMIC DNA]</scope>
    <source>
        <strain evidence="2 3">AJA276-08</strain>
    </source>
</reference>
<feature type="compositionally biased region" description="Polar residues" evidence="1">
    <location>
        <begin position="125"/>
        <end position="140"/>
    </location>
</feature>
<keyword evidence="3" id="KW-1185">Reference proteome</keyword>
<feature type="region of interest" description="Disordered" evidence="1">
    <location>
        <begin position="1"/>
        <end position="145"/>
    </location>
</feature>
<feature type="region of interest" description="Disordered" evidence="1">
    <location>
        <begin position="178"/>
        <end position="200"/>
    </location>
</feature>
<dbReference type="Proteomes" id="UP001530315">
    <property type="component" value="Unassembled WGS sequence"/>
</dbReference>
<name>A0ABD3PQY5_9STRA</name>
<accession>A0ABD3PQY5</accession>
<dbReference type="AlphaFoldDB" id="A0ABD3PQY5"/>
<protein>
    <submittedName>
        <fullName evidence="2">Uncharacterized protein</fullName>
    </submittedName>
</protein>
<comment type="caution">
    <text evidence="2">The sequence shown here is derived from an EMBL/GenBank/DDBJ whole genome shotgun (WGS) entry which is preliminary data.</text>
</comment>